<dbReference type="Pfam" id="PF00990">
    <property type="entry name" value="GGDEF"/>
    <property type="match status" value="1"/>
</dbReference>
<feature type="transmembrane region" description="Helical" evidence="3">
    <location>
        <begin position="20"/>
        <end position="39"/>
    </location>
</feature>
<dbReference type="PANTHER" id="PTHR45138">
    <property type="entry name" value="REGULATORY COMPONENTS OF SENSORY TRANSDUCTION SYSTEM"/>
    <property type="match status" value="1"/>
</dbReference>
<dbReference type="OrthoDB" id="9778432at2"/>
<evidence type="ECO:0000256" key="3">
    <source>
        <dbReference type="SAM" id="Phobius"/>
    </source>
</evidence>
<dbReference type="GO" id="GO:0052621">
    <property type="term" value="F:diguanylate cyclase activity"/>
    <property type="evidence" value="ECO:0007669"/>
    <property type="project" value="UniProtKB-EC"/>
</dbReference>
<dbReference type="InterPro" id="IPR043128">
    <property type="entry name" value="Rev_trsase/Diguanyl_cyclase"/>
</dbReference>
<name>A0A2Z6AWA7_9BACT</name>
<evidence type="ECO:0000256" key="1">
    <source>
        <dbReference type="ARBA" id="ARBA00012528"/>
    </source>
</evidence>
<dbReference type="PANTHER" id="PTHR45138:SF9">
    <property type="entry name" value="DIGUANYLATE CYCLASE DGCM-RELATED"/>
    <property type="match status" value="1"/>
</dbReference>
<gene>
    <name evidence="5" type="ORF">DFE_0808</name>
</gene>
<sequence length="548" mass="59730">MAIKEKQSKARSLRISLTKAGLVTVIFMLLVLGGVGWISHNTLFSIVRSAHESRNVLIPDILARQRSAMNIERLGRFGEIIFYSQDPSIRRAKRLTARILMQDLAFEPESATHAKAQKVFRGISTIARLRDRQDALRTKAAELALGIHKMETSAGLVVTGRLAESDRLVMAGLLSDLGVMARTLDALLESNPSVFEARRNELSEHYSSAVRQLDALSGVEETLPLRGALTAAYDNSVKAVELQRDVLAMDSDALTLWGDISQQLDELADSIATDAGLRAVTMAEAIKGQADKVGLVSYAMTGLLCSLLLLVVWVFQRHVLGPILSVTRALEAVHGGKRNLIGGPRAFFVELDAIGKAVERYAGVLRELRDSNAKLHDLSLLDGLTNLANRRHFDEELRREISRATRNGRPLSLLMLDVDRFKEFNDKHGHMAGDACLAMVAKVLQGAVRRPGEVAARYGGEEFAVILPEVDRDEAAEIAEKILKEVAALRIPCVDGINVSITISIGVAVLNGEWSGSMPSLLDAADSALYCAKAAGRNRVIIHGVTED</sequence>
<dbReference type="GO" id="GO:0043709">
    <property type="term" value="P:cell adhesion involved in single-species biofilm formation"/>
    <property type="evidence" value="ECO:0007669"/>
    <property type="project" value="TreeGrafter"/>
</dbReference>
<keyword evidence="6" id="KW-1185">Reference proteome</keyword>
<dbReference type="PROSITE" id="PS50887">
    <property type="entry name" value="GGDEF"/>
    <property type="match status" value="1"/>
</dbReference>
<dbReference type="Proteomes" id="UP000269883">
    <property type="component" value="Chromosome"/>
</dbReference>
<evidence type="ECO:0000313" key="5">
    <source>
        <dbReference type="EMBL" id="BBD07534.1"/>
    </source>
</evidence>
<proteinExistence type="predicted"/>
<dbReference type="AlphaFoldDB" id="A0A2Z6AWA7"/>
<dbReference type="InterPro" id="IPR029787">
    <property type="entry name" value="Nucleotide_cyclase"/>
</dbReference>
<dbReference type="EC" id="2.7.7.65" evidence="1"/>
<feature type="domain" description="GGDEF" evidence="4">
    <location>
        <begin position="409"/>
        <end position="545"/>
    </location>
</feature>
<accession>A0A2Z6AWA7</accession>
<organism evidence="5 6">
    <name type="scientific">Desulfovibrio ferrophilus</name>
    <dbReference type="NCBI Taxonomy" id="241368"/>
    <lineage>
        <taxon>Bacteria</taxon>
        <taxon>Pseudomonadati</taxon>
        <taxon>Thermodesulfobacteriota</taxon>
        <taxon>Desulfovibrionia</taxon>
        <taxon>Desulfovibrionales</taxon>
        <taxon>Desulfovibrionaceae</taxon>
        <taxon>Desulfovibrio</taxon>
    </lineage>
</organism>
<dbReference type="InterPro" id="IPR050469">
    <property type="entry name" value="Diguanylate_Cyclase"/>
</dbReference>
<dbReference type="NCBIfam" id="TIGR00254">
    <property type="entry name" value="GGDEF"/>
    <property type="match status" value="1"/>
</dbReference>
<protein>
    <recommendedName>
        <fullName evidence="1">diguanylate cyclase</fullName>
        <ecNumber evidence="1">2.7.7.65</ecNumber>
    </recommendedName>
</protein>
<evidence type="ECO:0000259" key="4">
    <source>
        <dbReference type="PROSITE" id="PS50887"/>
    </source>
</evidence>
<dbReference type="Gene3D" id="3.30.70.270">
    <property type="match status" value="1"/>
</dbReference>
<keyword evidence="3" id="KW-0472">Membrane</keyword>
<reference evidence="5 6" key="1">
    <citation type="journal article" date="2018" name="Sci. Adv.">
        <title>Multi-heme cytochromes provide a pathway for survival in energy-limited environments.</title>
        <authorList>
            <person name="Deng X."/>
            <person name="Dohmae N."/>
            <person name="Nealson K.H."/>
            <person name="Hashimoto K."/>
            <person name="Okamoto A."/>
        </authorList>
    </citation>
    <scope>NUCLEOTIDE SEQUENCE [LARGE SCALE GENOMIC DNA]</scope>
    <source>
        <strain evidence="5 6">IS5</strain>
    </source>
</reference>
<dbReference type="RefSeq" id="WP_126376869.1">
    <property type="nucleotide sequence ID" value="NZ_AP017378.1"/>
</dbReference>
<dbReference type="EMBL" id="AP017378">
    <property type="protein sequence ID" value="BBD07534.1"/>
    <property type="molecule type" value="Genomic_DNA"/>
</dbReference>
<dbReference type="KEGG" id="dfl:DFE_0808"/>
<dbReference type="InterPro" id="IPR000160">
    <property type="entry name" value="GGDEF_dom"/>
</dbReference>
<dbReference type="SMART" id="SM00267">
    <property type="entry name" value="GGDEF"/>
    <property type="match status" value="1"/>
</dbReference>
<keyword evidence="3" id="KW-1133">Transmembrane helix</keyword>
<keyword evidence="3" id="KW-0812">Transmembrane</keyword>
<feature type="transmembrane region" description="Helical" evidence="3">
    <location>
        <begin position="295"/>
        <end position="315"/>
    </location>
</feature>
<dbReference type="GO" id="GO:1902201">
    <property type="term" value="P:negative regulation of bacterial-type flagellum-dependent cell motility"/>
    <property type="evidence" value="ECO:0007669"/>
    <property type="project" value="TreeGrafter"/>
</dbReference>
<dbReference type="GO" id="GO:0005886">
    <property type="term" value="C:plasma membrane"/>
    <property type="evidence" value="ECO:0007669"/>
    <property type="project" value="TreeGrafter"/>
</dbReference>
<evidence type="ECO:0000313" key="6">
    <source>
        <dbReference type="Proteomes" id="UP000269883"/>
    </source>
</evidence>
<evidence type="ECO:0000256" key="2">
    <source>
        <dbReference type="ARBA" id="ARBA00034247"/>
    </source>
</evidence>
<dbReference type="SUPFAM" id="SSF55073">
    <property type="entry name" value="Nucleotide cyclase"/>
    <property type="match status" value="1"/>
</dbReference>
<dbReference type="CDD" id="cd01949">
    <property type="entry name" value="GGDEF"/>
    <property type="match status" value="1"/>
</dbReference>
<comment type="catalytic activity">
    <reaction evidence="2">
        <text>2 GTP = 3',3'-c-di-GMP + 2 diphosphate</text>
        <dbReference type="Rhea" id="RHEA:24898"/>
        <dbReference type="ChEBI" id="CHEBI:33019"/>
        <dbReference type="ChEBI" id="CHEBI:37565"/>
        <dbReference type="ChEBI" id="CHEBI:58805"/>
        <dbReference type="EC" id="2.7.7.65"/>
    </reaction>
</comment>
<dbReference type="FunFam" id="3.30.70.270:FF:000001">
    <property type="entry name" value="Diguanylate cyclase domain protein"/>
    <property type="match status" value="1"/>
</dbReference>